<reference evidence="2 3" key="1">
    <citation type="submission" date="2019-07" db="EMBL/GenBank/DDBJ databases">
        <title>Whole genome shotgun sequence of Chryseobacterium lathyri NBRC 105250.</title>
        <authorList>
            <person name="Hosoyama A."/>
            <person name="Uohara A."/>
            <person name="Ohji S."/>
            <person name="Ichikawa N."/>
        </authorList>
    </citation>
    <scope>NUCLEOTIDE SEQUENCE [LARGE SCALE GENOMIC DNA]</scope>
    <source>
        <strain evidence="2 3">NBRC 105250</strain>
    </source>
</reference>
<dbReference type="Proteomes" id="UP000321150">
    <property type="component" value="Unassembled WGS sequence"/>
</dbReference>
<sequence length="446" mass="45698">MNTKNLFSIALSVVSVAFFAQTGNVGINTTTPGTTLDVNGAITNRETAISVAGNTANIPANTSQAQLTGSATATVSISVPAAPNAGQRLVIFNNTTGGFGAALNGVTIPNGKALEFVYSNAGWRATDGGTVGAAPVNIYTADGTLSSNRIVTQGANTLAFTANQPNAFSVAGSTFSVDAANSRVGIGTTAPDTKLTINTPDNSFGIHHTNGTISLKSYIGSGAVWLGTTTSHPLHLETGNNTRLSITANGNVGIAIDTPTNTLDVNGSARFRSLPTQTTLGSSNMLLSDGTGVVSQITSNDFINTLKTPNNVFNAEQTASSATLPGNGVANRVILGTVNINTAGAGTWNFANSSYTVAKRGIYHIVAGVKLENASSPPNYGLYIHAGTDNWTFGGAPQAGNIFILSGTYVKLLNAGDVIYCETKAGPGAPNYNHSNAFMHIIYTAL</sequence>
<dbReference type="OrthoDB" id="1275267at2"/>
<evidence type="ECO:0000313" key="2">
    <source>
        <dbReference type="EMBL" id="GEN71310.1"/>
    </source>
</evidence>
<evidence type="ECO:0008006" key="4">
    <source>
        <dbReference type="Google" id="ProtNLM"/>
    </source>
</evidence>
<dbReference type="RefSeq" id="WP_111959620.1">
    <property type="nucleotide sequence ID" value="NZ_BJYI01000005.1"/>
</dbReference>
<evidence type="ECO:0000256" key="1">
    <source>
        <dbReference type="SAM" id="SignalP"/>
    </source>
</evidence>
<dbReference type="AlphaFoldDB" id="A0A511Y7Z4"/>
<keyword evidence="1" id="KW-0732">Signal</keyword>
<protein>
    <recommendedName>
        <fullName evidence="4">C1q domain-containing protein</fullName>
    </recommendedName>
</protein>
<name>A0A511Y7Z4_9FLAO</name>
<evidence type="ECO:0000313" key="3">
    <source>
        <dbReference type="Proteomes" id="UP000321150"/>
    </source>
</evidence>
<comment type="caution">
    <text evidence="2">The sequence shown here is derived from an EMBL/GenBank/DDBJ whole genome shotgun (WGS) entry which is preliminary data.</text>
</comment>
<feature type="signal peptide" evidence="1">
    <location>
        <begin position="1"/>
        <end position="20"/>
    </location>
</feature>
<gene>
    <name evidence="2" type="ORF">CLA01_13820</name>
</gene>
<feature type="chain" id="PRO_5021974811" description="C1q domain-containing protein" evidence="1">
    <location>
        <begin position="21"/>
        <end position="446"/>
    </location>
</feature>
<proteinExistence type="predicted"/>
<accession>A0A511Y7Z4</accession>
<dbReference type="EMBL" id="BJYI01000005">
    <property type="protein sequence ID" value="GEN71310.1"/>
    <property type="molecule type" value="Genomic_DNA"/>
</dbReference>
<organism evidence="2 3">
    <name type="scientific">Chryseobacterium lathyri</name>
    <dbReference type="NCBI Taxonomy" id="395933"/>
    <lineage>
        <taxon>Bacteria</taxon>
        <taxon>Pseudomonadati</taxon>
        <taxon>Bacteroidota</taxon>
        <taxon>Flavobacteriia</taxon>
        <taxon>Flavobacteriales</taxon>
        <taxon>Weeksellaceae</taxon>
        <taxon>Chryseobacterium group</taxon>
        <taxon>Chryseobacterium</taxon>
    </lineage>
</organism>